<feature type="domain" description="DUF6542" evidence="2">
    <location>
        <begin position="5"/>
        <end position="118"/>
    </location>
</feature>
<feature type="transmembrane region" description="Helical" evidence="1">
    <location>
        <begin position="88"/>
        <end position="113"/>
    </location>
</feature>
<dbReference type="Pfam" id="PF20177">
    <property type="entry name" value="DUF6542"/>
    <property type="match status" value="1"/>
</dbReference>
<name>A0A4D4MYL7_STRAX</name>
<sequence>MPNPRLTGLGGGLFCGAVMFALACVDQLLFGASLAVYGVLFLPVCALTAWWVRRGDLLTAPVVVPLAFAFGLLPLADSSGGFGGRLMGLVTALATQAGWLYGGTLVAGVITAVRKIRQMSRRAAQRRRPA</sequence>
<accession>A0A4D4MYL7</accession>
<dbReference type="InterPro" id="IPR046672">
    <property type="entry name" value="DUF6542"/>
</dbReference>
<evidence type="ECO:0000313" key="4">
    <source>
        <dbReference type="Proteomes" id="UP000299211"/>
    </source>
</evidence>
<protein>
    <recommendedName>
        <fullName evidence="2">DUF6542 domain-containing protein</fullName>
    </recommendedName>
</protein>
<reference evidence="3 4" key="1">
    <citation type="submission" date="2019-04" db="EMBL/GenBank/DDBJ databases">
        <title>Draft genome sequences of Streptomyces avermitilis ATCC 31267.</title>
        <authorList>
            <person name="Komaki H."/>
            <person name="Tamura T."/>
            <person name="Hosoyama A."/>
        </authorList>
    </citation>
    <scope>NUCLEOTIDE SEQUENCE [LARGE SCALE GENOMIC DNA]</scope>
    <source>
        <strain evidence="3 4">ATCC 31267</strain>
    </source>
</reference>
<feature type="transmembrane region" description="Helical" evidence="1">
    <location>
        <begin position="33"/>
        <end position="52"/>
    </location>
</feature>
<gene>
    <name evidence="3" type="ORF">SAV31267_062510</name>
</gene>
<keyword evidence="1" id="KW-0472">Membrane</keyword>
<organism evidence="3 4">
    <name type="scientific">Streptomyces avermitilis</name>
    <dbReference type="NCBI Taxonomy" id="33903"/>
    <lineage>
        <taxon>Bacteria</taxon>
        <taxon>Bacillati</taxon>
        <taxon>Actinomycetota</taxon>
        <taxon>Actinomycetes</taxon>
        <taxon>Kitasatosporales</taxon>
        <taxon>Streptomycetaceae</taxon>
        <taxon>Streptomyces</taxon>
    </lineage>
</organism>
<keyword evidence="1" id="KW-1133">Transmembrane helix</keyword>
<proteinExistence type="predicted"/>
<dbReference type="AlphaFoldDB" id="A0A4D4MYL7"/>
<dbReference type="Proteomes" id="UP000299211">
    <property type="component" value="Unassembled WGS sequence"/>
</dbReference>
<evidence type="ECO:0000313" key="3">
    <source>
        <dbReference type="EMBL" id="GDY76766.1"/>
    </source>
</evidence>
<keyword evidence="1" id="KW-0812">Transmembrane</keyword>
<feature type="transmembrane region" description="Helical" evidence="1">
    <location>
        <begin position="57"/>
        <end position="76"/>
    </location>
</feature>
<evidence type="ECO:0000259" key="2">
    <source>
        <dbReference type="Pfam" id="PF20177"/>
    </source>
</evidence>
<dbReference type="PROSITE" id="PS51257">
    <property type="entry name" value="PROKAR_LIPOPROTEIN"/>
    <property type="match status" value="1"/>
</dbReference>
<evidence type="ECO:0000256" key="1">
    <source>
        <dbReference type="SAM" id="Phobius"/>
    </source>
</evidence>
<dbReference type="EMBL" id="BJHY01000001">
    <property type="protein sequence ID" value="GDY76766.1"/>
    <property type="molecule type" value="Genomic_DNA"/>
</dbReference>
<comment type="caution">
    <text evidence="3">The sequence shown here is derived from an EMBL/GenBank/DDBJ whole genome shotgun (WGS) entry which is preliminary data.</text>
</comment>